<gene>
    <name evidence="2" type="ORF">CBRE1094_LOCUS37057</name>
</gene>
<evidence type="ECO:0008006" key="3">
    <source>
        <dbReference type="Google" id="ProtNLM"/>
    </source>
</evidence>
<proteinExistence type="predicted"/>
<feature type="region of interest" description="Disordered" evidence="1">
    <location>
        <begin position="1"/>
        <end position="44"/>
    </location>
</feature>
<evidence type="ECO:0000313" key="2">
    <source>
        <dbReference type="EMBL" id="CAD9528369.1"/>
    </source>
</evidence>
<name>A0A7S2IUZ9_9EUKA</name>
<feature type="compositionally biased region" description="Low complexity" evidence="1">
    <location>
        <begin position="1"/>
        <end position="29"/>
    </location>
</feature>
<dbReference type="EMBL" id="HBGU01067967">
    <property type="protein sequence ID" value="CAD9528369.1"/>
    <property type="molecule type" value="Transcribed_RNA"/>
</dbReference>
<protein>
    <recommendedName>
        <fullName evidence="3">Clathrin light chain</fullName>
    </recommendedName>
</protein>
<reference evidence="2" key="1">
    <citation type="submission" date="2021-01" db="EMBL/GenBank/DDBJ databases">
        <authorList>
            <person name="Corre E."/>
            <person name="Pelletier E."/>
            <person name="Niang G."/>
            <person name="Scheremetjew M."/>
            <person name="Finn R."/>
            <person name="Kale V."/>
            <person name="Holt S."/>
            <person name="Cochrane G."/>
            <person name="Meng A."/>
            <person name="Brown T."/>
            <person name="Cohen L."/>
        </authorList>
    </citation>
    <scope>NUCLEOTIDE SEQUENCE</scope>
    <source>
        <strain evidence="2">UTEX LB 985</strain>
    </source>
</reference>
<accession>A0A7S2IUZ9</accession>
<organism evidence="2">
    <name type="scientific">Haptolina brevifila</name>
    <dbReference type="NCBI Taxonomy" id="156173"/>
    <lineage>
        <taxon>Eukaryota</taxon>
        <taxon>Haptista</taxon>
        <taxon>Haptophyta</taxon>
        <taxon>Prymnesiophyceae</taxon>
        <taxon>Prymnesiales</taxon>
        <taxon>Prymnesiaceae</taxon>
        <taxon>Haptolina</taxon>
    </lineage>
</organism>
<dbReference type="AlphaFoldDB" id="A0A7S2IUZ9"/>
<feature type="region of interest" description="Disordered" evidence="1">
    <location>
        <begin position="86"/>
        <end position="105"/>
    </location>
</feature>
<evidence type="ECO:0000256" key="1">
    <source>
        <dbReference type="SAM" id="MobiDB-lite"/>
    </source>
</evidence>
<sequence>MVVTMTGSPTSGSYGSPGSMGSTGYTGYSRAHRVSPPNSKKEAEQHIGWLSVARPQIITKFDDFIEGEKQYSDKEAKRQQILQNEAREHQAKMDQHAREKEEWKARMRAREEKERYEREYKANERKIQMAEWKEALVHEPGHGPLRWLWPTARDHPRAWVANTDIPLKAADQERSLTWNNSPGARAQVVNSPALHQIPGS</sequence>
<feature type="region of interest" description="Disordered" evidence="1">
    <location>
        <begin position="178"/>
        <end position="200"/>
    </location>
</feature>